<feature type="non-terminal residue" evidence="6">
    <location>
        <position position="242"/>
    </location>
</feature>
<dbReference type="PANTHER" id="PTHR43243:SF12">
    <property type="entry name" value="CATIONIC AMINO ACID TRANSPORTER C-TERMINAL DOMAIN-CONTAINING PROTEIN"/>
    <property type="match status" value="1"/>
</dbReference>
<comment type="caution">
    <text evidence="6">The sequence shown here is derived from an EMBL/GenBank/DDBJ whole genome shotgun (WGS) entry which is preliminary data.</text>
</comment>
<evidence type="ECO:0000256" key="4">
    <source>
        <dbReference type="ARBA" id="ARBA00023136"/>
    </source>
</evidence>
<dbReference type="Proteomes" id="UP000475037">
    <property type="component" value="Unassembled WGS sequence"/>
</dbReference>
<dbReference type="InterPro" id="IPR002293">
    <property type="entry name" value="AA/rel_permease1"/>
</dbReference>
<evidence type="ECO:0000256" key="1">
    <source>
        <dbReference type="ARBA" id="ARBA00004141"/>
    </source>
</evidence>
<protein>
    <submittedName>
        <fullName evidence="6">CTR3 protein</fullName>
    </submittedName>
</protein>
<keyword evidence="2 5" id="KW-0812">Transmembrane</keyword>
<proteinExistence type="predicted"/>
<dbReference type="AlphaFoldDB" id="A0A6G1B1I2"/>
<feature type="non-terminal residue" evidence="6">
    <location>
        <position position="1"/>
    </location>
</feature>
<evidence type="ECO:0000256" key="5">
    <source>
        <dbReference type="SAM" id="Phobius"/>
    </source>
</evidence>
<dbReference type="PANTHER" id="PTHR43243">
    <property type="entry name" value="INNER MEMBRANE TRANSPORTER YGJI-RELATED"/>
    <property type="match status" value="1"/>
</dbReference>
<accession>A0A6G1B1I2</accession>
<evidence type="ECO:0000313" key="7">
    <source>
        <dbReference type="Proteomes" id="UP000475037"/>
    </source>
</evidence>
<dbReference type="EMBL" id="VOAJ01002675">
    <property type="protein sequence ID" value="KAF0881652.1"/>
    <property type="molecule type" value="Genomic_DNA"/>
</dbReference>
<keyword evidence="3 5" id="KW-1133">Transmembrane helix</keyword>
<keyword evidence="7" id="KW-1185">Reference proteome</keyword>
<keyword evidence="4 5" id="KW-0472">Membrane</keyword>
<feature type="transmembrane region" description="Helical" evidence="5">
    <location>
        <begin position="66"/>
        <end position="87"/>
    </location>
</feature>
<name>A0A6G1B1I2_CROCR</name>
<evidence type="ECO:0000313" key="6">
    <source>
        <dbReference type="EMBL" id="KAF0881652.1"/>
    </source>
</evidence>
<dbReference type="Pfam" id="PF13520">
    <property type="entry name" value="AA_permease_2"/>
    <property type="match status" value="1"/>
</dbReference>
<feature type="transmembrane region" description="Helical" evidence="5">
    <location>
        <begin position="195"/>
        <end position="213"/>
    </location>
</feature>
<evidence type="ECO:0000256" key="3">
    <source>
        <dbReference type="ARBA" id="ARBA00022989"/>
    </source>
</evidence>
<feature type="transmembrane region" description="Helical" evidence="5">
    <location>
        <begin position="118"/>
        <end position="136"/>
    </location>
</feature>
<reference evidence="6 7" key="1">
    <citation type="submission" date="2019-11" db="EMBL/GenBank/DDBJ databases">
        <authorList>
            <person name="Yang C."/>
            <person name="Li F."/>
        </authorList>
    </citation>
    <scope>NUCLEOTIDE SEQUENCE [LARGE SCALE GENOMIC DNA]</scope>
    <source>
        <strain evidence="6">KB4526</strain>
        <tissue evidence="6">Muscle</tissue>
    </source>
</reference>
<evidence type="ECO:0000256" key="2">
    <source>
        <dbReference type="ARBA" id="ARBA00022692"/>
    </source>
</evidence>
<dbReference type="Gene3D" id="1.20.1740.10">
    <property type="entry name" value="Amino acid/polyamine transporter I"/>
    <property type="match status" value="1"/>
</dbReference>
<organism evidence="6 7">
    <name type="scientific">Crocuta crocuta</name>
    <name type="common">Spotted hyena</name>
    <dbReference type="NCBI Taxonomy" id="9678"/>
    <lineage>
        <taxon>Eukaryota</taxon>
        <taxon>Metazoa</taxon>
        <taxon>Chordata</taxon>
        <taxon>Craniata</taxon>
        <taxon>Vertebrata</taxon>
        <taxon>Euteleostomi</taxon>
        <taxon>Mammalia</taxon>
        <taxon>Eutheria</taxon>
        <taxon>Laurasiatheria</taxon>
        <taxon>Carnivora</taxon>
        <taxon>Feliformia</taxon>
        <taxon>Hyaenidae</taxon>
        <taxon>Crocuta</taxon>
    </lineage>
</organism>
<dbReference type="GO" id="GO:0005886">
    <property type="term" value="C:plasma membrane"/>
    <property type="evidence" value="ECO:0007669"/>
    <property type="project" value="TreeGrafter"/>
</dbReference>
<gene>
    <name evidence="6" type="primary">Slc7a3_2</name>
    <name evidence="6" type="ORF">FOF47_R18692</name>
</gene>
<sequence>MLRQALRRFGQKLVRRPTLGAPAAEDDPERTLNTLDLVTQVVGRTVSVGVYVLACEVIRNQAGPSFVISVLVAGISSMLAGLCYAEFAVRVPLSAFGYLYIYVTIGELWAFICGWSFLLSYVVGTAIVFNTWFLTFDNLRGNRLSQTLQETISENIPSVVREYLDFVVLGVMLFFMQFRDSWYIGSFWSTKTAKVVTLVKLLVLSFVIISGFIEGDLHNWKLTEEDYIIAGLNDTSMLSPLG</sequence>
<comment type="subcellular location">
    <subcellularLocation>
        <location evidence="1">Membrane</location>
        <topology evidence="1">Multi-pass membrane protein</topology>
    </subcellularLocation>
</comment>
<dbReference type="GO" id="GO:0015171">
    <property type="term" value="F:amino acid transmembrane transporter activity"/>
    <property type="evidence" value="ECO:0007669"/>
    <property type="project" value="TreeGrafter"/>
</dbReference>